<comment type="caution">
    <text evidence="2">The sequence shown here is derived from an EMBL/GenBank/DDBJ whole genome shotgun (WGS) entry which is preliminary data.</text>
</comment>
<feature type="compositionally biased region" description="Gly residues" evidence="1">
    <location>
        <begin position="132"/>
        <end position="141"/>
    </location>
</feature>
<name>A0A9X1K4C7_9RHOB</name>
<protein>
    <recommendedName>
        <fullName evidence="4">Minor tail protein</fullName>
    </recommendedName>
</protein>
<dbReference type="AlphaFoldDB" id="A0A9X1K4C7"/>
<dbReference type="Proteomes" id="UP001138661">
    <property type="component" value="Unassembled WGS sequence"/>
</dbReference>
<reference evidence="2" key="1">
    <citation type="submission" date="2021-07" db="EMBL/GenBank/DDBJ databases">
        <title>Roseobacter insulae sp. nov., isolated from a tidal flat.</title>
        <authorList>
            <person name="Park S."/>
            <person name="Yoon J.-H."/>
        </authorList>
    </citation>
    <scope>NUCLEOTIDE SEQUENCE</scope>
    <source>
        <strain evidence="2">YSTF-M11</strain>
    </source>
</reference>
<evidence type="ECO:0000313" key="2">
    <source>
        <dbReference type="EMBL" id="MBW4709587.1"/>
    </source>
</evidence>
<organism evidence="2 3">
    <name type="scientific">Roseobacter insulae</name>
    <dbReference type="NCBI Taxonomy" id="2859783"/>
    <lineage>
        <taxon>Bacteria</taxon>
        <taxon>Pseudomonadati</taxon>
        <taxon>Pseudomonadota</taxon>
        <taxon>Alphaproteobacteria</taxon>
        <taxon>Rhodobacterales</taxon>
        <taxon>Roseobacteraceae</taxon>
        <taxon>Roseobacter</taxon>
    </lineage>
</organism>
<evidence type="ECO:0000313" key="3">
    <source>
        <dbReference type="Proteomes" id="UP001138661"/>
    </source>
</evidence>
<keyword evidence="3" id="KW-1185">Reference proteome</keyword>
<accession>A0A9X1K4C7</accession>
<gene>
    <name evidence="2" type="ORF">KX928_17510</name>
</gene>
<proteinExistence type="predicted"/>
<evidence type="ECO:0008006" key="4">
    <source>
        <dbReference type="Google" id="ProtNLM"/>
    </source>
</evidence>
<dbReference type="RefSeq" id="WP_219505304.1">
    <property type="nucleotide sequence ID" value="NZ_JAHXDN010000005.1"/>
</dbReference>
<sequence length="196" mass="22042">MPIQHNIKDLERGLNNTARRQIPFAVSLGINKTLEDVKRNTDKRMLRVLDNPTPFTMRAFRVFRSTKRRLTGSVKAQPIQAAYLKWAEEGGTRTPKGQAIVVPIGQRVNKYGNMPRRSIGRLLGRSDTFSGSPGGRPGRGGIYKRTKRGLKLMVAYVSRARYSDRLRFVETATKTADARFSVQIERALAVALKASR</sequence>
<evidence type="ECO:0000256" key="1">
    <source>
        <dbReference type="SAM" id="MobiDB-lite"/>
    </source>
</evidence>
<feature type="region of interest" description="Disordered" evidence="1">
    <location>
        <begin position="123"/>
        <end position="142"/>
    </location>
</feature>
<dbReference type="EMBL" id="JAHXDN010000005">
    <property type="protein sequence ID" value="MBW4709587.1"/>
    <property type="molecule type" value="Genomic_DNA"/>
</dbReference>